<comment type="similarity">
    <text evidence="2">Belongs to the LemA family.</text>
</comment>
<evidence type="ECO:0000256" key="1">
    <source>
        <dbReference type="ARBA" id="ARBA00004167"/>
    </source>
</evidence>
<name>A0A1J5HTJ6_9BACT</name>
<accession>A0A1J5HTJ6</accession>
<dbReference type="InterPro" id="IPR023353">
    <property type="entry name" value="LemA-like_dom_sf"/>
</dbReference>
<feature type="region of interest" description="Disordered" evidence="6">
    <location>
        <begin position="174"/>
        <end position="193"/>
    </location>
</feature>
<evidence type="ECO:0000256" key="4">
    <source>
        <dbReference type="ARBA" id="ARBA00022989"/>
    </source>
</evidence>
<evidence type="ECO:0000256" key="2">
    <source>
        <dbReference type="ARBA" id="ARBA00008854"/>
    </source>
</evidence>
<dbReference type="Gene3D" id="1.20.1440.20">
    <property type="entry name" value="LemA-like domain"/>
    <property type="match status" value="1"/>
</dbReference>
<dbReference type="SUPFAM" id="SSF140478">
    <property type="entry name" value="LemA-like"/>
    <property type="match status" value="1"/>
</dbReference>
<evidence type="ECO:0000313" key="8">
    <source>
        <dbReference type="EMBL" id="OIP87763.1"/>
    </source>
</evidence>
<dbReference type="Proteomes" id="UP000182344">
    <property type="component" value="Unassembled WGS sequence"/>
</dbReference>
<evidence type="ECO:0000256" key="7">
    <source>
        <dbReference type="SAM" id="Phobius"/>
    </source>
</evidence>
<dbReference type="AlphaFoldDB" id="A0A1J5HTJ6"/>
<gene>
    <name evidence="8" type="ORF">AUK05_00495</name>
</gene>
<dbReference type="PANTHER" id="PTHR34478:SF2">
    <property type="entry name" value="MEMBRANE PROTEIN"/>
    <property type="match status" value="1"/>
</dbReference>
<dbReference type="STRING" id="1805376.AUK05_00495"/>
<dbReference type="PANTHER" id="PTHR34478">
    <property type="entry name" value="PROTEIN LEMA"/>
    <property type="match status" value="1"/>
</dbReference>
<feature type="transmembrane region" description="Helical" evidence="7">
    <location>
        <begin position="6"/>
        <end position="22"/>
    </location>
</feature>
<sequence>MYIGIGILAVMVIYLVSFYNSLKTALVQISASIQEIGNQLKRQADLIPNLIESVKGFMKQEKGIFEDLTSARHQIDSAVKSNNGKDIDKAQDMIGKVMGSINVIMESNPEIKSSTLVSDLMNELRDTSDKIMYARRTLIDLSADYNVKISTIPGMWFAPMFGFTPQKGLDTPMSGSHLEVSATETTTPTVKLN</sequence>
<keyword evidence="3 7" id="KW-0812">Transmembrane</keyword>
<keyword evidence="4 7" id="KW-1133">Transmembrane helix</keyword>
<dbReference type="InterPro" id="IPR007156">
    <property type="entry name" value="MamQ_LemA"/>
</dbReference>
<reference evidence="8 9" key="1">
    <citation type="journal article" date="2016" name="Environ. Microbiol.">
        <title>Genomic resolution of a cold subsurface aquifer community provides metabolic insights for novel microbes adapted to high CO concentrations.</title>
        <authorList>
            <person name="Probst A.J."/>
            <person name="Castelle C.J."/>
            <person name="Singh A."/>
            <person name="Brown C.T."/>
            <person name="Anantharaman K."/>
            <person name="Sharon I."/>
            <person name="Hug L.A."/>
            <person name="Burstein D."/>
            <person name="Emerson J.B."/>
            <person name="Thomas B.C."/>
            <person name="Banfield J.F."/>
        </authorList>
    </citation>
    <scope>NUCLEOTIDE SEQUENCE [LARGE SCALE GENOMIC DNA]</scope>
    <source>
        <strain evidence="8">CG2_30_35_20</strain>
    </source>
</reference>
<evidence type="ECO:0008006" key="10">
    <source>
        <dbReference type="Google" id="ProtNLM"/>
    </source>
</evidence>
<keyword evidence="5 7" id="KW-0472">Membrane</keyword>
<proteinExistence type="inferred from homology"/>
<dbReference type="Pfam" id="PF04011">
    <property type="entry name" value="LemA"/>
    <property type="match status" value="1"/>
</dbReference>
<protein>
    <recommendedName>
        <fullName evidence="10">LemA family protein</fullName>
    </recommendedName>
</protein>
<dbReference type="EMBL" id="MNZO01000007">
    <property type="protein sequence ID" value="OIP87763.1"/>
    <property type="molecule type" value="Genomic_DNA"/>
</dbReference>
<dbReference type="GO" id="GO:0016020">
    <property type="term" value="C:membrane"/>
    <property type="evidence" value="ECO:0007669"/>
    <property type="project" value="UniProtKB-SubCell"/>
</dbReference>
<comment type="caution">
    <text evidence="8">The sequence shown here is derived from an EMBL/GenBank/DDBJ whole genome shotgun (WGS) entry which is preliminary data.</text>
</comment>
<organism evidence="8 9">
    <name type="scientific">Candidatus Shapirobacteria bacterium CG2_30_35_20</name>
    <dbReference type="NCBI Taxonomy" id="1805376"/>
    <lineage>
        <taxon>Bacteria</taxon>
        <taxon>Candidatus Shapironibacteriota</taxon>
    </lineage>
</organism>
<evidence type="ECO:0000256" key="6">
    <source>
        <dbReference type="SAM" id="MobiDB-lite"/>
    </source>
</evidence>
<evidence type="ECO:0000256" key="3">
    <source>
        <dbReference type="ARBA" id="ARBA00022692"/>
    </source>
</evidence>
<feature type="compositionally biased region" description="Polar residues" evidence="6">
    <location>
        <begin position="182"/>
        <end position="193"/>
    </location>
</feature>
<comment type="subcellular location">
    <subcellularLocation>
        <location evidence="1">Membrane</location>
        <topology evidence="1">Single-pass membrane protein</topology>
    </subcellularLocation>
</comment>
<evidence type="ECO:0000256" key="5">
    <source>
        <dbReference type="ARBA" id="ARBA00023136"/>
    </source>
</evidence>
<evidence type="ECO:0000313" key="9">
    <source>
        <dbReference type="Proteomes" id="UP000182344"/>
    </source>
</evidence>